<keyword evidence="3" id="KW-1185">Reference proteome</keyword>
<evidence type="ECO:0000256" key="1">
    <source>
        <dbReference type="SAM" id="MobiDB-lite"/>
    </source>
</evidence>
<reference evidence="2" key="1">
    <citation type="journal article" date="2022" name="Int. J. Mol. Sci.">
        <title>Draft Genome of Tanacetum Coccineum: Genomic Comparison of Closely Related Tanacetum-Family Plants.</title>
        <authorList>
            <person name="Yamashiro T."/>
            <person name="Shiraishi A."/>
            <person name="Nakayama K."/>
            <person name="Satake H."/>
        </authorList>
    </citation>
    <scope>NUCLEOTIDE SEQUENCE</scope>
</reference>
<organism evidence="2 3">
    <name type="scientific">Tanacetum coccineum</name>
    <dbReference type="NCBI Taxonomy" id="301880"/>
    <lineage>
        <taxon>Eukaryota</taxon>
        <taxon>Viridiplantae</taxon>
        <taxon>Streptophyta</taxon>
        <taxon>Embryophyta</taxon>
        <taxon>Tracheophyta</taxon>
        <taxon>Spermatophyta</taxon>
        <taxon>Magnoliopsida</taxon>
        <taxon>eudicotyledons</taxon>
        <taxon>Gunneridae</taxon>
        <taxon>Pentapetalae</taxon>
        <taxon>asterids</taxon>
        <taxon>campanulids</taxon>
        <taxon>Asterales</taxon>
        <taxon>Asteraceae</taxon>
        <taxon>Asteroideae</taxon>
        <taxon>Anthemideae</taxon>
        <taxon>Anthemidinae</taxon>
        <taxon>Tanacetum</taxon>
    </lineage>
</organism>
<feature type="region of interest" description="Disordered" evidence="1">
    <location>
        <begin position="141"/>
        <end position="180"/>
    </location>
</feature>
<dbReference type="EMBL" id="BQNB010021449">
    <property type="protein sequence ID" value="GJU06526.1"/>
    <property type="molecule type" value="Genomic_DNA"/>
</dbReference>
<evidence type="ECO:0000313" key="3">
    <source>
        <dbReference type="Proteomes" id="UP001151760"/>
    </source>
</evidence>
<reference evidence="2" key="2">
    <citation type="submission" date="2022-01" db="EMBL/GenBank/DDBJ databases">
        <authorList>
            <person name="Yamashiro T."/>
            <person name="Shiraishi A."/>
            <person name="Satake H."/>
            <person name="Nakayama K."/>
        </authorList>
    </citation>
    <scope>NUCLEOTIDE SEQUENCE</scope>
</reference>
<comment type="caution">
    <text evidence="2">The sequence shown here is derived from an EMBL/GenBank/DDBJ whole genome shotgun (WGS) entry which is preliminary data.</text>
</comment>
<accession>A0ABQ5J2J2</accession>
<dbReference type="Proteomes" id="UP001151760">
    <property type="component" value="Unassembled WGS sequence"/>
</dbReference>
<sequence length="180" mass="20920">MDHVPLIVLSDDDSDLPSTKKCNVNNIENVITKDDVRLISSDDEELLLLTKRKLFEENTKNNENMESDDDEIPIRFKRRKNNKFNSMSKKRRMNCIYDSTDDEIDVIEKTTNHEVEQLFDVESKDDSQDVHGITHQTTYNLTHSEETEDDVKVEYDSNDSFINDGSLYECSSKDNNDSDI</sequence>
<evidence type="ECO:0000313" key="2">
    <source>
        <dbReference type="EMBL" id="GJU06526.1"/>
    </source>
</evidence>
<gene>
    <name evidence="2" type="ORF">Tco_1122956</name>
</gene>
<name>A0ABQ5J2J2_9ASTR</name>
<proteinExistence type="predicted"/>
<feature type="compositionally biased region" description="Basic and acidic residues" evidence="1">
    <location>
        <begin position="171"/>
        <end position="180"/>
    </location>
</feature>
<protein>
    <submittedName>
        <fullName evidence="2">Uncharacterized protein</fullName>
    </submittedName>
</protein>